<feature type="region of interest" description="Disordered" evidence="1">
    <location>
        <begin position="172"/>
        <end position="207"/>
    </location>
</feature>
<proteinExistence type="predicted"/>
<dbReference type="Proteomes" id="UP001497457">
    <property type="component" value="Chromosome 22rd"/>
</dbReference>
<name>A0ABC9ARX8_9POAL</name>
<dbReference type="EMBL" id="OZ075132">
    <property type="protein sequence ID" value="CAL4983208.1"/>
    <property type="molecule type" value="Genomic_DNA"/>
</dbReference>
<reference evidence="3" key="1">
    <citation type="submission" date="2024-06" db="EMBL/GenBank/DDBJ databases">
        <authorList>
            <person name="Ryan C."/>
        </authorList>
    </citation>
    <scope>NUCLEOTIDE SEQUENCE [LARGE SCALE GENOMIC DNA]</scope>
</reference>
<organism evidence="2 3">
    <name type="scientific">Urochloa decumbens</name>
    <dbReference type="NCBI Taxonomy" id="240449"/>
    <lineage>
        <taxon>Eukaryota</taxon>
        <taxon>Viridiplantae</taxon>
        <taxon>Streptophyta</taxon>
        <taxon>Embryophyta</taxon>
        <taxon>Tracheophyta</taxon>
        <taxon>Spermatophyta</taxon>
        <taxon>Magnoliopsida</taxon>
        <taxon>Liliopsida</taxon>
        <taxon>Poales</taxon>
        <taxon>Poaceae</taxon>
        <taxon>PACMAD clade</taxon>
        <taxon>Panicoideae</taxon>
        <taxon>Panicodae</taxon>
        <taxon>Paniceae</taxon>
        <taxon>Melinidinae</taxon>
        <taxon>Urochloa</taxon>
    </lineage>
</organism>
<accession>A0ABC9ARX8</accession>
<dbReference type="PANTHER" id="PTHR36773">
    <property type="entry name" value="EXPRESSED PROTEIN"/>
    <property type="match status" value="1"/>
</dbReference>
<evidence type="ECO:0000313" key="2">
    <source>
        <dbReference type="EMBL" id="CAL4983208.1"/>
    </source>
</evidence>
<protein>
    <submittedName>
        <fullName evidence="2">Uncharacterized protein</fullName>
    </submittedName>
</protein>
<dbReference type="PANTHER" id="PTHR36773:SF1">
    <property type="entry name" value="EXPRESSED PROTEIN"/>
    <property type="match status" value="1"/>
</dbReference>
<dbReference type="AlphaFoldDB" id="A0ABC9ARX8"/>
<evidence type="ECO:0000313" key="3">
    <source>
        <dbReference type="Proteomes" id="UP001497457"/>
    </source>
</evidence>
<reference evidence="2 3" key="2">
    <citation type="submission" date="2024-10" db="EMBL/GenBank/DDBJ databases">
        <authorList>
            <person name="Ryan C."/>
        </authorList>
    </citation>
    <scope>NUCLEOTIDE SEQUENCE [LARGE SCALE GENOMIC DNA]</scope>
</reference>
<sequence>MAAPPYAGSTDDSAEDYSAAATVVRFDPPLPLLRAPVPSSPGAAAEPPVLAFRDAASWRAAWDAAETSLVSQCEVGARSGCSITASRKCRPPWWKGLFGAAPTDYQERERCEEQEMAACLEAAKEACIKFAKGKCIAPFRDARIASEGLLENTEFDVWGAYSDKASAAPLAVPSDQHSFSPGTGVTSYKGSDLLDSLPSFKDKENSG</sequence>
<gene>
    <name evidence="2" type="ORF">URODEC1_LOCUS56975</name>
</gene>
<evidence type="ECO:0000256" key="1">
    <source>
        <dbReference type="SAM" id="MobiDB-lite"/>
    </source>
</evidence>
<keyword evidence="3" id="KW-1185">Reference proteome</keyword>
<feature type="compositionally biased region" description="Polar residues" evidence="1">
    <location>
        <begin position="175"/>
        <end position="189"/>
    </location>
</feature>